<evidence type="ECO:0000313" key="1">
    <source>
        <dbReference type="EMBL" id="CAD2163154.1"/>
    </source>
</evidence>
<dbReference type="EMBL" id="CAJEWN010000096">
    <property type="protein sequence ID" value="CAD2163154.1"/>
    <property type="molecule type" value="Genomic_DNA"/>
</dbReference>
<organism evidence="1 2">
    <name type="scientific">Meloidogyne enterolobii</name>
    <name type="common">Root-knot nematode worm</name>
    <name type="synonym">Meloidogyne mayaguensis</name>
    <dbReference type="NCBI Taxonomy" id="390850"/>
    <lineage>
        <taxon>Eukaryota</taxon>
        <taxon>Metazoa</taxon>
        <taxon>Ecdysozoa</taxon>
        <taxon>Nematoda</taxon>
        <taxon>Chromadorea</taxon>
        <taxon>Rhabditida</taxon>
        <taxon>Tylenchina</taxon>
        <taxon>Tylenchomorpha</taxon>
        <taxon>Tylenchoidea</taxon>
        <taxon>Meloidogynidae</taxon>
        <taxon>Meloidogyninae</taxon>
        <taxon>Meloidogyne</taxon>
    </lineage>
</organism>
<gene>
    <name evidence="1" type="ORF">MENT_LOCUS15842</name>
</gene>
<dbReference type="AlphaFoldDB" id="A0A6V7UQ84"/>
<dbReference type="Proteomes" id="UP000580250">
    <property type="component" value="Unassembled WGS sequence"/>
</dbReference>
<name>A0A6V7UQ84_MELEN</name>
<protein>
    <submittedName>
        <fullName evidence="1">Uncharacterized protein</fullName>
    </submittedName>
</protein>
<accession>A0A6V7UQ84</accession>
<proteinExistence type="predicted"/>
<reference evidence="1 2" key="1">
    <citation type="submission" date="2020-08" db="EMBL/GenBank/DDBJ databases">
        <authorList>
            <person name="Koutsovoulos G."/>
            <person name="Danchin GJ E."/>
        </authorList>
    </citation>
    <scope>NUCLEOTIDE SEQUENCE [LARGE SCALE GENOMIC DNA]</scope>
</reference>
<evidence type="ECO:0000313" key="2">
    <source>
        <dbReference type="Proteomes" id="UP000580250"/>
    </source>
</evidence>
<comment type="caution">
    <text evidence="1">The sequence shown here is derived from an EMBL/GenBank/DDBJ whole genome shotgun (WGS) entry which is preliminary data.</text>
</comment>
<sequence>MYNEVIIEGIAWQLHYLERNQIKSRLRCIIINIGCLKLEEAVKNSLDTKVDRV</sequence>